<dbReference type="EMBL" id="LS974625">
    <property type="protein sequence ID" value="CAG7862552.1"/>
    <property type="molecule type" value="Genomic_DNA"/>
</dbReference>
<dbReference type="Proteomes" id="UP000694005">
    <property type="component" value="Chromosome A09"/>
</dbReference>
<accession>A0A3P5Y079</accession>
<evidence type="ECO:0000256" key="1">
    <source>
        <dbReference type="SAM" id="SignalP"/>
    </source>
</evidence>
<feature type="signal peptide" evidence="1">
    <location>
        <begin position="1"/>
        <end position="25"/>
    </location>
</feature>
<proteinExistence type="predicted"/>
<protein>
    <submittedName>
        <fullName evidence="2">Uncharacterized protein</fullName>
    </submittedName>
</protein>
<dbReference type="EMBL" id="LR031568">
    <property type="protein sequence ID" value="VDC60737.1"/>
    <property type="molecule type" value="Genomic_DNA"/>
</dbReference>
<name>A0A3P5Y079_BRACM</name>
<dbReference type="AlphaFoldDB" id="A0A3P5Y079"/>
<evidence type="ECO:0000313" key="2">
    <source>
        <dbReference type="EMBL" id="CAG7862552.1"/>
    </source>
</evidence>
<feature type="chain" id="PRO_5039861050" evidence="1">
    <location>
        <begin position="26"/>
        <end position="72"/>
    </location>
</feature>
<sequence>MPSFFPVTGTISLMIFVAKLTHVLASQAAQIVRIGANAQVDMELSRSLADLVGLQFYSKPPNLYDFLHFSCT</sequence>
<gene>
    <name evidence="3" type="ORF">BRAA09T38348Z</name>
    <name evidence="2" type="ORF">BRAPAZ1V2_A09P30190.2</name>
</gene>
<reference evidence="3" key="1">
    <citation type="submission" date="2018-11" db="EMBL/GenBank/DDBJ databases">
        <authorList>
            <consortium name="Genoscope - CEA"/>
            <person name="William W."/>
        </authorList>
    </citation>
    <scope>NUCLEOTIDE SEQUENCE</scope>
</reference>
<keyword evidence="1" id="KW-0732">Signal</keyword>
<evidence type="ECO:0000313" key="3">
    <source>
        <dbReference type="EMBL" id="VDC60737.1"/>
    </source>
</evidence>
<dbReference type="Gramene" id="A09p30190.2_BraZ1">
    <property type="protein sequence ID" value="A09p30190.2_BraZ1.CDS"/>
    <property type="gene ID" value="A09g30190.2_BraZ1"/>
</dbReference>
<organism evidence="3">
    <name type="scientific">Brassica campestris</name>
    <name type="common">Field mustard</name>
    <dbReference type="NCBI Taxonomy" id="3711"/>
    <lineage>
        <taxon>Eukaryota</taxon>
        <taxon>Viridiplantae</taxon>
        <taxon>Streptophyta</taxon>
        <taxon>Embryophyta</taxon>
        <taxon>Tracheophyta</taxon>
        <taxon>Spermatophyta</taxon>
        <taxon>Magnoliopsida</taxon>
        <taxon>eudicotyledons</taxon>
        <taxon>Gunneridae</taxon>
        <taxon>Pentapetalae</taxon>
        <taxon>rosids</taxon>
        <taxon>malvids</taxon>
        <taxon>Brassicales</taxon>
        <taxon>Brassicaceae</taxon>
        <taxon>Brassiceae</taxon>
        <taxon>Brassica</taxon>
    </lineage>
</organism>